<gene>
    <name evidence="9" type="ORF">SCNU_14516</name>
</gene>
<feature type="transmembrane region" description="Helical" evidence="7">
    <location>
        <begin position="35"/>
        <end position="54"/>
    </location>
</feature>
<evidence type="ECO:0000256" key="6">
    <source>
        <dbReference type="SAM" id="MobiDB-lite"/>
    </source>
</evidence>
<feature type="compositionally biased region" description="Basic and acidic residues" evidence="6">
    <location>
        <begin position="83"/>
        <end position="105"/>
    </location>
</feature>
<evidence type="ECO:0000256" key="2">
    <source>
        <dbReference type="ARBA" id="ARBA00022475"/>
    </source>
</evidence>
<accession>F1YLV9</accession>
<evidence type="ECO:0000313" key="9">
    <source>
        <dbReference type="EMBL" id="EGD54210.1"/>
    </source>
</evidence>
<evidence type="ECO:0000313" key="10">
    <source>
        <dbReference type="Proteomes" id="UP000035065"/>
    </source>
</evidence>
<evidence type="ECO:0000256" key="4">
    <source>
        <dbReference type="ARBA" id="ARBA00022989"/>
    </source>
</evidence>
<keyword evidence="5 7" id="KW-0472">Membrane</keyword>
<dbReference type="InterPro" id="IPR027379">
    <property type="entry name" value="CLS_N"/>
</dbReference>
<dbReference type="RefSeq" id="WP_009680101.1">
    <property type="nucleotide sequence ID" value="NZ_AEUD01000013.1"/>
</dbReference>
<reference evidence="9 10" key="1">
    <citation type="journal article" date="2011" name="J. Bacteriol.">
        <title>Draft Genome Sequence of Gordonia neofelifaecis NRRL B-59395, a Cholesterol-Degrading Actinomycete.</title>
        <authorList>
            <person name="Ge F."/>
            <person name="Li W."/>
            <person name="Chen G."/>
            <person name="Liu Y."/>
            <person name="Zhang G."/>
            <person name="Yong B."/>
            <person name="Wang Q."/>
            <person name="Wang N."/>
            <person name="Huang Z."/>
            <person name="Li W."/>
            <person name="Wang J."/>
            <person name="Wu C."/>
            <person name="Xie Q."/>
            <person name="Liu G."/>
        </authorList>
    </citation>
    <scope>NUCLEOTIDE SEQUENCE [LARGE SCALE GENOMIC DNA]</scope>
    <source>
        <strain evidence="9 10">NRRL B-59395</strain>
    </source>
</reference>
<feature type="region of interest" description="Disordered" evidence="6">
    <location>
        <begin position="83"/>
        <end position="119"/>
    </location>
</feature>
<evidence type="ECO:0000256" key="1">
    <source>
        <dbReference type="ARBA" id="ARBA00004651"/>
    </source>
</evidence>
<dbReference type="Proteomes" id="UP000035065">
    <property type="component" value="Unassembled WGS sequence"/>
</dbReference>
<feature type="domain" description="Cardiolipin synthase N-terminal" evidence="8">
    <location>
        <begin position="11"/>
        <end position="55"/>
    </location>
</feature>
<keyword evidence="2" id="KW-1003">Cell membrane</keyword>
<keyword evidence="10" id="KW-1185">Reference proteome</keyword>
<name>F1YLV9_9ACTN</name>
<dbReference type="Pfam" id="PF13396">
    <property type="entry name" value="PLDc_N"/>
    <property type="match status" value="1"/>
</dbReference>
<comment type="subcellular location">
    <subcellularLocation>
        <location evidence="1">Cell membrane</location>
        <topology evidence="1">Multi-pass membrane protein</topology>
    </subcellularLocation>
</comment>
<organism evidence="9 10">
    <name type="scientific">Gordonia neofelifaecis NRRL B-59395</name>
    <dbReference type="NCBI Taxonomy" id="644548"/>
    <lineage>
        <taxon>Bacteria</taxon>
        <taxon>Bacillati</taxon>
        <taxon>Actinomycetota</taxon>
        <taxon>Actinomycetes</taxon>
        <taxon>Mycobacteriales</taxon>
        <taxon>Gordoniaceae</taxon>
        <taxon>Gordonia</taxon>
    </lineage>
</organism>
<dbReference type="STRING" id="644548.SCNU_14516"/>
<evidence type="ECO:0000256" key="5">
    <source>
        <dbReference type="ARBA" id="ARBA00023136"/>
    </source>
</evidence>
<proteinExistence type="predicted"/>
<keyword evidence="3 7" id="KW-0812">Transmembrane</keyword>
<protein>
    <recommendedName>
        <fullName evidence="8">Cardiolipin synthase N-terminal domain-containing protein</fullName>
    </recommendedName>
</protein>
<evidence type="ECO:0000256" key="7">
    <source>
        <dbReference type="SAM" id="Phobius"/>
    </source>
</evidence>
<evidence type="ECO:0000259" key="8">
    <source>
        <dbReference type="Pfam" id="PF13396"/>
    </source>
</evidence>
<evidence type="ECO:0000256" key="3">
    <source>
        <dbReference type="ARBA" id="ARBA00022692"/>
    </source>
</evidence>
<dbReference type="eggNOG" id="ENOG5032WWA">
    <property type="taxonomic scope" value="Bacteria"/>
</dbReference>
<keyword evidence="4 7" id="KW-1133">Transmembrane helix</keyword>
<dbReference type="EMBL" id="AEUD01000013">
    <property type="protein sequence ID" value="EGD54210.1"/>
    <property type="molecule type" value="Genomic_DNA"/>
</dbReference>
<dbReference type="GO" id="GO:0005886">
    <property type="term" value="C:plasma membrane"/>
    <property type="evidence" value="ECO:0007669"/>
    <property type="project" value="UniProtKB-SubCell"/>
</dbReference>
<dbReference type="OrthoDB" id="3298527at2"/>
<feature type="compositionally biased region" description="Acidic residues" evidence="6">
    <location>
        <begin position="107"/>
        <end position="119"/>
    </location>
</feature>
<sequence length="119" mass="13408">MPIIGGIVLLIWIAALVDAIVTDEYRVRHLPKALWILIVILLPLIGSVLWLVIGRPEGATPPPRTTGFPEYERPEYRAAIRARDEAEFRRQTRERAEAQRRKAGDSDATDPDEPDDGRA</sequence>
<comment type="caution">
    <text evidence="9">The sequence shown here is derived from an EMBL/GenBank/DDBJ whole genome shotgun (WGS) entry which is preliminary data.</text>
</comment>
<dbReference type="AlphaFoldDB" id="F1YLV9"/>